<dbReference type="Gene3D" id="3.30.160.250">
    <property type="match status" value="1"/>
</dbReference>
<protein>
    <recommendedName>
        <fullName evidence="1">HicB-like antitoxin of toxin-antitoxin system domain-containing protein</fullName>
    </recommendedName>
</protein>
<dbReference type="Proteomes" id="UP000035947">
    <property type="component" value="Unassembled WGS sequence"/>
</dbReference>
<dbReference type="EMBL" id="JXOD01000319">
    <property type="protein sequence ID" value="KMO11271.1"/>
    <property type="molecule type" value="Genomic_DNA"/>
</dbReference>
<organism evidence="2 3">
    <name type="scientific">Methylobacterium platani JCM 14648</name>
    <dbReference type="NCBI Taxonomy" id="1295136"/>
    <lineage>
        <taxon>Bacteria</taxon>
        <taxon>Pseudomonadati</taxon>
        <taxon>Pseudomonadota</taxon>
        <taxon>Alphaproteobacteria</taxon>
        <taxon>Hyphomicrobiales</taxon>
        <taxon>Methylobacteriaceae</taxon>
        <taxon>Methylobacterium</taxon>
    </lineage>
</organism>
<reference evidence="2 3" key="1">
    <citation type="submission" date="2015-01" db="EMBL/GenBank/DDBJ databases">
        <title>Genome sequencing of Methylobacterium platani JCM14648 type strain.</title>
        <authorList>
            <person name="Chaudhry V."/>
            <person name="Patil P.B."/>
        </authorList>
    </citation>
    <scope>NUCLEOTIDE SEQUENCE [LARGE SCALE GENOMIC DNA]</scope>
    <source>
        <strain evidence="2 3">JCM 14648</strain>
    </source>
</reference>
<feature type="domain" description="HicB-like antitoxin of toxin-antitoxin system" evidence="1">
    <location>
        <begin position="13"/>
        <end position="127"/>
    </location>
</feature>
<proteinExistence type="predicted"/>
<name>A0ABR5GQI4_9HYPH</name>
<accession>A0ABR5GQI4</accession>
<comment type="caution">
    <text evidence="2">The sequence shown here is derived from an EMBL/GenBank/DDBJ whole genome shotgun (WGS) entry which is preliminary data.</text>
</comment>
<dbReference type="SUPFAM" id="SSF143100">
    <property type="entry name" value="TTHA1013/TTHA0281-like"/>
    <property type="match status" value="1"/>
</dbReference>
<dbReference type="Pfam" id="PF15919">
    <property type="entry name" value="HicB_lk_antitox"/>
    <property type="match status" value="1"/>
</dbReference>
<evidence type="ECO:0000313" key="3">
    <source>
        <dbReference type="Proteomes" id="UP000035947"/>
    </source>
</evidence>
<keyword evidence="3" id="KW-1185">Reference proteome</keyword>
<dbReference type="InterPro" id="IPR031807">
    <property type="entry name" value="HicB-like"/>
</dbReference>
<gene>
    <name evidence="2" type="ORF">SQ03_27600</name>
</gene>
<evidence type="ECO:0000259" key="1">
    <source>
        <dbReference type="Pfam" id="PF15919"/>
    </source>
</evidence>
<sequence>MAGRERGAVTAYIGILEKEPGTLWGLWFPDLPGCVAAGDSADEALAQAAEALAQWSGLAREDGAALPAPRSIEILRSDPDVAGALAAGHVAVAVRPPADDLGLDDAQLQAVDQAAERRGLTRSGLVRALVLDEIAG</sequence>
<dbReference type="InterPro" id="IPR035069">
    <property type="entry name" value="TTHA1013/TTHA0281-like"/>
</dbReference>
<evidence type="ECO:0000313" key="2">
    <source>
        <dbReference type="EMBL" id="KMO11271.1"/>
    </source>
</evidence>
<dbReference type="CDD" id="cd21631">
    <property type="entry name" value="RHH_CopG_NikR-like"/>
    <property type="match status" value="1"/>
</dbReference>